<name>A0A0G0N9L0_9BACT</name>
<dbReference type="PANTHER" id="PTHR44591">
    <property type="entry name" value="STRESS RESPONSE REGULATOR PROTEIN 1"/>
    <property type="match status" value="1"/>
</dbReference>
<dbReference type="SUPFAM" id="SSF52172">
    <property type="entry name" value="CheY-like"/>
    <property type="match status" value="1"/>
</dbReference>
<reference evidence="4 5" key="1">
    <citation type="journal article" date="2015" name="Nature">
        <title>rRNA introns, odd ribosomes, and small enigmatic genomes across a large radiation of phyla.</title>
        <authorList>
            <person name="Brown C.T."/>
            <person name="Hug L.A."/>
            <person name="Thomas B.C."/>
            <person name="Sharon I."/>
            <person name="Castelle C.J."/>
            <person name="Singh A."/>
            <person name="Wilkins M.J."/>
            <person name="Williams K.H."/>
            <person name="Banfield J.F."/>
        </authorList>
    </citation>
    <scope>NUCLEOTIDE SEQUENCE [LARGE SCALE GENOMIC DNA]</scope>
</reference>
<comment type="caution">
    <text evidence="4">The sequence shown here is derived from an EMBL/GenBank/DDBJ whole genome shotgun (WGS) entry which is preliminary data.</text>
</comment>
<dbReference type="InterPro" id="IPR001789">
    <property type="entry name" value="Sig_transdc_resp-reg_receiver"/>
</dbReference>
<dbReference type="EMBL" id="LBWR01000003">
    <property type="protein sequence ID" value="KKR12113.1"/>
    <property type="molecule type" value="Genomic_DNA"/>
</dbReference>
<evidence type="ECO:0000256" key="2">
    <source>
        <dbReference type="PROSITE-ProRule" id="PRU00169"/>
    </source>
</evidence>
<dbReference type="STRING" id="1619013.UT41_C0003G0040"/>
<keyword evidence="4" id="KW-0418">Kinase</keyword>
<feature type="modified residue" description="4-aspartylphosphate" evidence="2">
    <location>
        <position position="60"/>
    </location>
</feature>
<gene>
    <name evidence="4" type="ORF">UT41_C0003G0040</name>
</gene>
<keyword evidence="1 2" id="KW-0597">Phosphoprotein</keyword>
<sequence>MEKINILLVDDNEVIRIFFKDIFWLHGLEGQFHLEVAPGVDEAWAILRDSTKNINVVFLDLVMPFKKDGKEMTTSEAGMSILRTIKADPNLKHIKVIVFSGYTDKKDIEEAKKNGADMYLAKEEHLPQDLIKIFDSLAKQDSSVYQYSK</sequence>
<dbReference type="InterPro" id="IPR011006">
    <property type="entry name" value="CheY-like_superfamily"/>
</dbReference>
<evidence type="ECO:0000313" key="5">
    <source>
        <dbReference type="Proteomes" id="UP000034665"/>
    </source>
</evidence>
<dbReference type="Pfam" id="PF00072">
    <property type="entry name" value="Response_reg"/>
    <property type="match status" value="1"/>
</dbReference>
<keyword evidence="4" id="KW-0808">Transferase</keyword>
<dbReference type="InterPro" id="IPR050595">
    <property type="entry name" value="Bact_response_regulator"/>
</dbReference>
<dbReference type="GO" id="GO:0000160">
    <property type="term" value="P:phosphorelay signal transduction system"/>
    <property type="evidence" value="ECO:0007669"/>
    <property type="project" value="InterPro"/>
</dbReference>
<keyword evidence="4" id="KW-0238">DNA-binding</keyword>
<feature type="domain" description="Response regulatory" evidence="3">
    <location>
        <begin position="5"/>
        <end position="137"/>
    </location>
</feature>
<dbReference type="GO" id="GO:0016301">
    <property type="term" value="F:kinase activity"/>
    <property type="evidence" value="ECO:0007669"/>
    <property type="project" value="UniProtKB-KW"/>
</dbReference>
<dbReference type="SMR" id="A0A0G0N9L0"/>
<protein>
    <submittedName>
        <fullName evidence="4">Sensor histindine kinase/DNA-binding response regulator</fullName>
    </submittedName>
</protein>
<accession>A0A0G0N9L0</accession>
<dbReference type="AlphaFoldDB" id="A0A0G0N9L0"/>
<dbReference type="SMART" id="SM00448">
    <property type="entry name" value="REC"/>
    <property type="match status" value="1"/>
</dbReference>
<evidence type="ECO:0000313" key="4">
    <source>
        <dbReference type="EMBL" id="KKR12113.1"/>
    </source>
</evidence>
<proteinExistence type="predicted"/>
<evidence type="ECO:0000259" key="3">
    <source>
        <dbReference type="PROSITE" id="PS50110"/>
    </source>
</evidence>
<dbReference type="PROSITE" id="PS50110">
    <property type="entry name" value="RESPONSE_REGULATORY"/>
    <property type="match status" value="1"/>
</dbReference>
<dbReference type="GO" id="GO:0003677">
    <property type="term" value="F:DNA binding"/>
    <property type="evidence" value="ECO:0007669"/>
    <property type="project" value="UniProtKB-KW"/>
</dbReference>
<dbReference type="Proteomes" id="UP000034665">
    <property type="component" value="Unassembled WGS sequence"/>
</dbReference>
<organism evidence="4 5">
    <name type="scientific">Candidatus Wolfebacteria bacterium GW2011_GWC2_39_22</name>
    <dbReference type="NCBI Taxonomy" id="1619013"/>
    <lineage>
        <taxon>Bacteria</taxon>
        <taxon>Candidatus Wolfeibacteriota</taxon>
    </lineage>
</organism>
<evidence type="ECO:0000256" key="1">
    <source>
        <dbReference type="ARBA" id="ARBA00022553"/>
    </source>
</evidence>
<dbReference type="PANTHER" id="PTHR44591:SF3">
    <property type="entry name" value="RESPONSE REGULATORY DOMAIN-CONTAINING PROTEIN"/>
    <property type="match status" value="1"/>
</dbReference>
<dbReference type="Gene3D" id="3.40.50.2300">
    <property type="match status" value="1"/>
</dbReference>